<reference evidence="1" key="2">
    <citation type="journal article" date="2022" name="Microbiol. Resour. Announc.">
        <title>Metagenome Sequencing to Explore Phylogenomics of Terrestrial Cyanobacteria.</title>
        <authorList>
            <person name="Ward R.D."/>
            <person name="Stajich J.E."/>
            <person name="Johansen J.R."/>
            <person name="Huntemann M."/>
            <person name="Clum A."/>
            <person name="Foster B."/>
            <person name="Foster B."/>
            <person name="Roux S."/>
            <person name="Palaniappan K."/>
            <person name="Varghese N."/>
            <person name="Mukherjee S."/>
            <person name="Reddy T.B.K."/>
            <person name="Daum C."/>
            <person name="Copeland A."/>
            <person name="Chen I.A."/>
            <person name="Ivanova N.N."/>
            <person name="Kyrpides N.C."/>
            <person name="Shapiro N."/>
            <person name="Eloe-Fadrosh E.A."/>
            <person name="Pietrasiak N."/>
        </authorList>
    </citation>
    <scope>NUCLEOTIDE SEQUENCE</scope>
    <source>
        <strain evidence="1">GSE-NOS-MK-12-04C</strain>
    </source>
</reference>
<dbReference type="AlphaFoldDB" id="A0A951QQC8"/>
<organism evidence="1 2">
    <name type="scientific">Cyanomargarita calcarea GSE-NOS-MK-12-04C</name>
    <dbReference type="NCBI Taxonomy" id="2839659"/>
    <lineage>
        <taxon>Bacteria</taxon>
        <taxon>Bacillati</taxon>
        <taxon>Cyanobacteriota</taxon>
        <taxon>Cyanophyceae</taxon>
        <taxon>Nostocales</taxon>
        <taxon>Cyanomargaritaceae</taxon>
        <taxon>Cyanomargarita</taxon>
    </lineage>
</organism>
<protein>
    <recommendedName>
        <fullName evidence="3">Type I restriction enzyme R protein N-terminal domain-containing protein</fullName>
    </recommendedName>
</protein>
<evidence type="ECO:0008006" key="3">
    <source>
        <dbReference type="Google" id="ProtNLM"/>
    </source>
</evidence>
<name>A0A951QQC8_9CYAN</name>
<evidence type="ECO:0000313" key="2">
    <source>
        <dbReference type="Proteomes" id="UP000729701"/>
    </source>
</evidence>
<proteinExistence type="predicted"/>
<gene>
    <name evidence="1" type="ORF">KME60_15590</name>
</gene>
<evidence type="ECO:0000313" key="1">
    <source>
        <dbReference type="EMBL" id="MBW4668800.1"/>
    </source>
</evidence>
<reference evidence="1" key="1">
    <citation type="submission" date="2021-05" db="EMBL/GenBank/DDBJ databases">
        <authorList>
            <person name="Pietrasiak N."/>
            <person name="Ward R."/>
            <person name="Stajich J.E."/>
            <person name="Kurbessoian T."/>
        </authorList>
    </citation>
    <scope>NUCLEOTIDE SEQUENCE</scope>
    <source>
        <strain evidence="1">GSE-NOS-MK-12-04C</strain>
    </source>
</reference>
<dbReference type="EMBL" id="JAHHGZ010000015">
    <property type="protein sequence ID" value="MBW4668800.1"/>
    <property type="molecule type" value="Genomic_DNA"/>
</dbReference>
<dbReference type="Proteomes" id="UP000729701">
    <property type="component" value="Unassembled WGS sequence"/>
</dbReference>
<accession>A0A951QQC8</accession>
<sequence>MSFDSYKNIGEVLKEYNIISSEANFIIETPINIREAFKEDLEFSLREFNFEDSEYAICEAVIFPILKEIYRNYREDFTLWSHKSLTYDEKLSGVPDYLIAKKSPLGKEVFEKPFFVAVEAKRDDFNKGWGQCLSEMVAIQKINQQPDKQTIYGVVSNGQFWQFAKLKANLLTREVNSYILSNLDTLLAAINYIFIQCERELEMLAFNISIT</sequence>
<comment type="caution">
    <text evidence="1">The sequence shown here is derived from an EMBL/GenBank/DDBJ whole genome shotgun (WGS) entry which is preliminary data.</text>
</comment>